<keyword evidence="3" id="KW-1185">Reference proteome</keyword>
<reference evidence="2 3" key="3">
    <citation type="journal article" date="2015" name="Genome Announc.">
        <title>Draft Genome Sequence of the Archiascomycetous Yeast Saitoella complicata.</title>
        <authorList>
            <person name="Yamauchi K."/>
            <person name="Kondo S."/>
            <person name="Hamamoto M."/>
            <person name="Takahashi Y."/>
            <person name="Ogura Y."/>
            <person name="Hayashi T."/>
            <person name="Nishida H."/>
        </authorList>
    </citation>
    <scope>NUCLEOTIDE SEQUENCE [LARGE SCALE GENOMIC DNA]</scope>
    <source>
        <strain evidence="2 3">NRRL Y-17804</strain>
    </source>
</reference>
<dbReference type="InterPro" id="IPR017926">
    <property type="entry name" value="GATASE"/>
</dbReference>
<dbReference type="Gene3D" id="3.40.50.880">
    <property type="match status" value="1"/>
</dbReference>
<evidence type="ECO:0000313" key="2">
    <source>
        <dbReference type="EMBL" id="GAO52578.1"/>
    </source>
</evidence>
<dbReference type="PANTHER" id="PTHR42695:SF5">
    <property type="entry name" value="GLUTAMINE AMIDOTRANSFERASE YLR126C-RELATED"/>
    <property type="match status" value="1"/>
</dbReference>
<reference evidence="2 3" key="1">
    <citation type="journal article" date="2011" name="J. Gen. Appl. Microbiol.">
        <title>Draft genome sequencing of the enigmatic yeast Saitoella complicata.</title>
        <authorList>
            <person name="Nishida H."/>
            <person name="Hamamoto M."/>
            <person name="Sugiyama J."/>
        </authorList>
    </citation>
    <scope>NUCLEOTIDE SEQUENCE [LARGE SCALE GENOMIC DNA]</scope>
    <source>
        <strain evidence="2 3">NRRL Y-17804</strain>
    </source>
</reference>
<dbReference type="Proteomes" id="UP000033140">
    <property type="component" value="Unassembled WGS sequence"/>
</dbReference>
<dbReference type="PANTHER" id="PTHR42695">
    <property type="entry name" value="GLUTAMINE AMIDOTRANSFERASE YLR126C-RELATED"/>
    <property type="match status" value="1"/>
</dbReference>
<gene>
    <name evidence="2" type="ORF">G7K_6651-t1</name>
</gene>
<name>A0A0E9NS37_SAICN</name>
<dbReference type="Pfam" id="PF00117">
    <property type="entry name" value="GATase"/>
    <property type="match status" value="1"/>
</dbReference>
<dbReference type="GO" id="GO:0005634">
    <property type="term" value="C:nucleus"/>
    <property type="evidence" value="ECO:0007669"/>
    <property type="project" value="TreeGrafter"/>
</dbReference>
<dbReference type="STRING" id="698492.A0A0E9NS37"/>
<dbReference type="EMBL" id="BACD03000074">
    <property type="protein sequence ID" value="GAO52578.1"/>
    <property type="molecule type" value="Genomic_DNA"/>
</dbReference>
<evidence type="ECO:0000259" key="1">
    <source>
        <dbReference type="Pfam" id="PF00117"/>
    </source>
</evidence>
<dbReference type="OrthoDB" id="92161at2759"/>
<proteinExistence type="predicted"/>
<dbReference type="RefSeq" id="XP_019027545.1">
    <property type="nucleotide sequence ID" value="XM_019168234.1"/>
</dbReference>
<dbReference type="OMA" id="PWIQTLK"/>
<dbReference type="PROSITE" id="PS51273">
    <property type="entry name" value="GATASE_TYPE_1"/>
    <property type="match status" value="1"/>
</dbReference>
<sequence length="267" mass="29537">MTDSLRIAIFECDTPVPAVLEKYGTYGSIFTTLLTRASEATTPAVRVRCDCFDVIKQEYPDSLSKYDGILITGSRHCSFGDDPWIVKLSNYISDVHQYHPKVKLIGICFGHQIIARALGGTVQKNEKGWEVAVTETKLTPEGQAILANTSGTLKLQQMHRDIVSKVPVGVHVFASNEICKVQGMLVPGRVLSVQGHPEFTQFIVEELLKTRKEQKIFAEDVVEEAWPRAAGENDGENVARGIITFLLKTDEEKGGVEYLRRGVLGTS</sequence>
<dbReference type="InterPro" id="IPR029062">
    <property type="entry name" value="Class_I_gatase-like"/>
</dbReference>
<feature type="domain" description="Glutamine amidotransferase" evidence="1">
    <location>
        <begin position="28"/>
        <end position="200"/>
    </location>
</feature>
<dbReference type="GO" id="GO:0005829">
    <property type="term" value="C:cytosol"/>
    <property type="evidence" value="ECO:0007669"/>
    <property type="project" value="TreeGrafter"/>
</dbReference>
<dbReference type="SUPFAM" id="SSF52317">
    <property type="entry name" value="Class I glutamine amidotransferase-like"/>
    <property type="match status" value="1"/>
</dbReference>
<evidence type="ECO:0000313" key="3">
    <source>
        <dbReference type="Proteomes" id="UP000033140"/>
    </source>
</evidence>
<organism evidence="2 3">
    <name type="scientific">Saitoella complicata (strain BCRC 22490 / CBS 7301 / JCM 7358 / NBRC 10748 / NRRL Y-17804)</name>
    <dbReference type="NCBI Taxonomy" id="698492"/>
    <lineage>
        <taxon>Eukaryota</taxon>
        <taxon>Fungi</taxon>
        <taxon>Dikarya</taxon>
        <taxon>Ascomycota</taxon>
        <taxon>Taphrinomycotina</taxon>
        <taxon>Taphrinomycotina incertae sedis</taxon>
        <taxon>Saitoella</taxon>
    </lineage>
</organism>
<reference evidence="2 3" key="2">
    <citation type="journal article" date="2014" name="J. Gen. Appl. Microbiol.">
        <title>The early diverging ascomycetous budding yeast Saitoella complicata has three histone deacetylases belonging to the Clr6, Hos2, and Rpd3 lineages.</title>
        <authorList>
            <person name="Nishida H."/>
            <person name="Matsumoto T."/>
            <person name="Kondo S."/>
            <person name="Hamamoto M."/>
            <person name="Yoshikawa H."/>
        </authorList>
    </citation>
    <scope>NUCLEOTIDE SEQUENCE [LARGE SCALE GENOMIC DNA]</scope>
    <source>
        <strain evidence="2 3">NRRL Y-17804</strain>
    </source>
</reference>
<dbReference type="CDD" id="cd01741">
    <property type="entry name" value="GATase1_1"/>
    <property type="match status" value="1"/>
</dbReference>
<dbReference type="InterPro" id="IPR044992">
    <property type="entry name" value="ChyE-like"/>
</dbReference>
<protein>
    <recommendedName>
        <fullName evidence="1">Glutamine amidotransferase domain-containing protein</fullName>
    </recommendedName>
</protein>
<dbReference type="AlphaFoldDB" id="A0A0E9NS37"/>
<accession>A0A0E9NS37</accession>
<comment type="caution">
    <text evidence="2">The sequence shown here is derived from an EMBL/GenBank/DDBJ whole genome shotgun (WGS) entry which is preliminary data.</text>
</comment>